<dbReference type="EMBL" id="JXBY01000008">
    <property type="protein sequence ID" value="KJY58450.1"/>
    <property type="molecule type" value="Genomic_DNA"/>
</dbReference>
<gene>
    <name evidence="2" type="ORF">JF76_03740</name>
</gene>
<dbReference type="HOGENOM" id="CLU_1141431_0_0_9"/>
<keyword evidence="1" id="KW-0732">Signal</keyword>
<proteinExistence type="predicted"/>
<dbReference type="Proteomes" id="UP000033533">
    <property type="component" value="Unassembled WGS sequence"/>
</dbReference>
<evidence type="ECO:0000313" key="2">
    <source>
        <dbReference type="EMBL" id="KJY58450.1"/>
    </source>
</evidence>
<dbReference type="STRING" id="1218493.JF76_03740"/>
<name>A0A0F4LIQ3_9LACO</name>
<evidence type="ECO:0000313" key="3">
    <source>
        <dbReference type="Proteomes" id="UP000033533"/>
    </source>
</evidence>
<feature type="signal peptide" evidence="1">
    <location>
        <begin position="1"/>
        <end position="23"/>
    </location>
</feature>
<organism evidence="2 3">
    <name type="scientific">Lactobacillus kullabergensis</name>
    <dbReference type="NCBI Taxonomy" id="1218493"/>
    <lineage>
        <taxon>Bacteria</taxon>
        <taxon>Bacillati</taxon>
        <taxon>Bacillota</taxon>
        <taxon>Bacilli</taxon>
        <taxon>Lactobacillales</taxon>
        <taxon>Lactobacillaceae</taxon>
        <taxon>Lactobacillus</taxon>
    </lineage>
</organism>
<sequence length="243" mass="27775">MKSIKKLIMLTIACSMLITPVVATEQVVSAEILSKRAQKEFDMGNIADTVSNKLGNYADDLDYRMHQGKKVSAKQKRKTDKLIKAYYKIVVKTYPKMNKLGTNAYGLVNSAIDSIKLCKKICTWSKASKYLKTLKKYQKEINKARKAEIANNSPKVKLFDGLDYQSSLTKHQQKIFKKKNLYLREDDLKKLADFEHIKIPADVKVADITYEYAFSNFSGIEYKLSNDQTITKDVDGGIEFNWT</sequence>
<dbReference type="RefSeq" id="WP_045927582.1">
    <property type="nucleotide sequence ID" value="NZ_JBHSZS010000019.1"/>
</dbReference>
<dbReference type="PATRIC" id="fig|1218493.3.peg.394"/>
<dbReference type="AlphaFoldDB" id="A0A0F4LIQ3"/>
<feature type="chain" id="PRO_5002472594" description="Surface layer protein A domain-containing protein" evidence="1">
    <location>
        <begin position="24"/>
        <end position="243"/>
    </location>
</feature>
<comment type="caution">
    <text evidence="2">The sequence shown here is derived from an EMBL/GenBank/DDBJ whole genome shotgun (WGS) entry which is preliminary data.</text>
</comment>
<reference evidence="2 3" key="1">
    <citation type="submission" date="2014-12" db="EMBL/GenBank/DDBJ databases">
        <title>Comparative genomics of the lactic acid bacteria isolated from the honey bee gut.</title>
        <authorList>
            <person name="Ellegaard K.M."/>
            <person name="Tamarit D."/>
            <person name="Javelind E."/>
            <person name="Olofsson T."/>
            <person name="Andersson S.G."/>
            <person name="Vasquez A."/>
        </authorList>
    </citation>
    <scope>NUCLEOTIDE SEQUENCE [LARGE SCALE GENOMIC DNA]</scope>
    <source>
        <strain evidence="2 3">Biut2</strain>
    </source>
</reference>
<evidence type="ECO:0008006" key="4">
    <source>
        <dbReference type="Google" id="ProtNLM"/>
    </source>
</evidence>
<evidence type="ECO:0000256" key="1">
    <source>
        <dbReference type="SAM" id="SignalP"/>
    </source>
</evidence>
<protein>
    <recommendedName>
        <fullName evidence="4">Surface layer protein A domain-containing protein</fullName>
    </recommendedName>
</protein>
<accession>A0A0F4LIQ3</accession>